<keyword evidence="5" id="KW-1133">Transmembrane helix</keyword>
<dbReference type="PROSITE" id="PS51755">
    <property type="entry name" value="OMPR_PHOB"/>
    <property type="match status" value="1"/>
</dbReference>
<feature type="coiled-coil region" evidence="3">
    <location>
        <begin position="539"/>
        <end position="566"/>
    </location>
</feature>
<evidence type="ECO:0000259" key="6">
    <source>
        <dbReference type="PROSITE" id="PS51755"/>
    </source>
</evidence>
<dbReference type="Proteomes" id="UP000244080">
    <property type="component" value="Unassembled WGS sequence"/>
</dbReference>
<dbReference type="GO" id="GO:0000160">
    <property type="term" value="P:phosphorelay signal transduction system"/>
    <property type="evidence" value="ECO:0007669"/>
    <property type="project" value="InterPro"/>
</dbReference>
<sequence>MKKERIQYSFDVWLFIPDEDKLIMNDEDVIIDNRLSKLLNFFCQNPKIVFSRDELINEVWNGSILTDQVITQAIFELRKILKAAERHSMGHIITVPKRGYKLDVDVHKTILVPASVTTNTVSVADIDHAPNAFGSFPSTQSDAPDTSPVLDEDKKQQVEPKAESVTGENLISDQDSTAKTVLEESEESSIDATSEKPASQEPIQPVDPQPSASRPSDPQPSASKPSDPQPSASKPSDSSYVDPSHTNSSTAQSVQQPLVNKTANDKQAPIAENKPQKRTSRAVMFGCAIVIALGLIWWMLKPTSPTSDAFDLSSLNTAANESNQPLADSNQSTEQNRLNQTADSQNLEVHKAHESVHYLSLEPRYIYVSIDDNLKMDAFKRGIIHKLMSYLTTYRDFRVVVDETLVPNSANVISFKSEIDGDREYLDITYFNRISNFRHLGRDYLIDPASLHTTMRSMLDDLLDSFNLDIQKSILKQQISELPKQEEALKLTLEALGLTFMTLDRTDTLSKIAQANELEPDNHFVMSNRYMYELADIFIMRSKNKNKQVEALNKKFKKQLLNAQNNANSYRVYDALAAYFLTEDNPDQAEYYLSLIPRNEYSVMSMIILAKIEESQGNPSMAEEYYYEAILESGHPVVLKVAQTLFFKSNITEIESKLGINQ</sequence>
<dbReference type="SMART" id="SM00862">
    <property type="entry name" value="Trans_reg_C"/>
    <property type="match status" value="1"/>
</dbReference>
<comment type="caution">
    <text evidence="7">The sequence shown here is derived from an EMBL/GenBank/DDBJ whole genome shotgun (WGS) entry which is preliminary data.</text>
</comment>
<dbReference type="Pfam" id="PF00486">
    <property type="entry name" value="Trans_reg_C"/>
    <property type="match status" value="1"/>
</dbReference>
<feature type="compositionally biased region" description="Polar residues" evidence="4">
    <location>
        <begin position="210"/>
        <end position="262"/>
    </location>
</feature>
<keyword evidence="3" id="KW-0175">Coiled coil</keyword>
<feature type="compositionally biased region" description="Polar residues" evidence="4">
    <location>
        <begin position="166"/>
        <end position="179"/>
    </location>
</feature>
<feature type="transmembrane region" description="Helical" evidence="5">
    <location>
        <begin position="282"/>
        <end position="300"/>
    </location>
</feature>
<organism evidence="7 8">
    <name type="scientific">Vibrio splendidus</name>
    <dbReference type="NCBI Taxonomy" id="29497"/>
    <lineage>
        <taxon>Bacteria</taxon>
        <taxon>Pseudomonadati</taxon>
        <taxon>Pseudomonadota</taxon>
        <taxon>Gammaproteobacteria</taxon>
        <taxon>Vibrionales</taxon>
        <taxon>Vibrionaceae</taxon>
        <taxon>Vibrio</taxon>
    </lineage>
</organism>
<dbReference type="AlphaFoldDB" id="A0A2T5E5S9"/>
<proteinExistence type="predicted"/>
<evidence type="ECO:0000256" key="4">
    <source>
        <dbReference type="SAM" id="MobiDB-lite"/>
    </source>
</evidence>
<reference evidence="7 8" key="1">
    <citation type="submission" date="2017-11" db="EMBL/GenBank/DDBJ databases">
        <title>Population delineation of vibrios coincides with oyster pathogenicity.</title>
        <authorList>
            <person name="Bruto M."/>
            <person name="Labreuche Y."/>
            <person name="James A."/>
            <person name="Piel D."/>
            <person name="Chenivesse S."/>
            <person name="Petton B."/>
            <person name="Polz M.F."/>
            <person name="Le Roux F."/>
        </authorList>
    </citation>
    <scope>NUCLEOTIDE SEQUENCE [LARGE SCALE GENOMIC DNA]</scope>
    <source>
        <strain evidence="7 8">1F_55</strain>
    </source>
</reference>
<evidence type="ECO:0000256" key="5">
    <source>
        <dbReference type="SAM" id="Phobius"/>
    </source>
</evidence>
<dbReference type="GO" id="GO:0006355">
    <property type="term" value="P:regulation of DNA-templated transcription"/>
    <property type="evidence" value="ECO:0007669"/>
    <property type="project" value="InterPro"/>
</dbReference>
<name>A0A2T5E5S9_VIBSP</name>
<feature type="DNA-binding region" description="OmpR/PhoB-type" evidence="2">
    <location>
        <begin position="3"/>
        <end position="104"/>
    </location>
</feature>
<feature type="domain" description="OmpR/PhoB-type" evidence="6">
    <location>
        <begin position="3"/>
        <end position="104"/>
    </location>
</feature>
<evidence type="ECO:0000313" key="8">
    <source>
        <dbReference type="Proteomes" id="UP000244080"/>
    </source>
</evidence>
<dbReference type="InterPro" id="IPR036388">
    <property type="entry name" value="WH-like_DNA-bd_sf"/>
</dbReference>
<evidence type="ECO:0000256" key="3">
    <source>
        <dbReference type="SAM" id="Coils"/>
    </source>
</evidence>
<evidence type="ECO:0000256" key="2">
    <source>
        <dbReference type="PROSITE-ProRule" id="PRU01091"/>
    </source>
</evidence>
<feature type="region of interest" description="Disordered" evidence="4">
    <location>
        <begin position="131"/>
        <end position="278"/>
    </location>
</feature>
<keyword evidence="5" id="KW-0812">Transmembrane</keyword>
<dbReference type="InterPro" id="IPR016032">
    <property type="entry name" value="Sig_transdc_resp-reg_C-effctor"/>
</dbReference>
<feature type="region of interest" description="Disordered" evidence="4">
    <location>
        <begin position="321"/>
        <end position="345"/>
    </location>
</feature>
<accession>A0A2T5E5S9</accession>
<dbReference type="RefSeq" id="WP_017086427.1">
    <property type="nucleotide sequence ID" value="NZ_CAWNZY010000056.1"/>
</dbReference>
<keyword evidence="1 2" id="KW-0238">DNA-binding</keyword>
<dbReference type="CDD" id="cd00383">
    <property type="entry name" value="trans_reg_C"/>
    <property type="match status" value="1"/>
</dbReference>
<dbReference type="SUPFAM" id="SSF46894">
    <property type="entry name" value="C-terminal effector domain of the bipartite response regulators"/>
    <property type="match status" value="1"/>
</dbReference>
<keyword evidence="5" id="KW-0472">Membrane</keyword>
<evidence type="ECO:0000313" key="7">
    <source>
        <dbReference type="EMBL" id="PTP14686.1"/>
    </source>
</evidence>
<dbReference type="EMBL" id="PIGA01000044">
    <property type="protein sequence ID" value="PTP14686.1"/>
    <property type="molecule type" value="Genomic_DNA"/>
</dbReference>
<protein>
    <submittedName>
        <fullName evidence="7">CadC family transcriptional regulator</fullName>
    </submittedName>
</protein>
<gene>
    <name evidence="7" type="ORF">CWO36_20890</name>
</gene>
<dbReference type="InterPro" id="IPR001867">
    <property type="entry name" value="OmpR/PhoB-type_DNA-bd"/>
</dbReference>
<dbReference type="GO" id="GO:0003677">
    <property type="term" value="F:DNA binding"/>
    <property type="evidence" value="ECO:0007669"/>
    <property type="project" value="UniProtKB-UniRule"/>
</dbReference>
<dbReference type="Gene3D" id="1.10.10.10">
    <property type="entry name" value="Winged helix-like DNA-binding domain superfamily/Winged helix DNA-binding domain"/>
    <property type="match status" value="1"/>
</dbReference>
<feature type="compositionally biased region" description="Basic and acidic residues" evidence="4">
    <location>
        <begin position="151"/>
        <end position="162"/>
    </location>
</feature>
<evidence type="ECO:0000256" key="1">
    <source>
        <dbReference type="ARBA" id="ARBA00023125"/>
    </source>
</evidence>